<feature type="domain" description="Isopenicillin N synthase-like Fe(2+) 2OG dioxygenase" evidence="1">
    <location>
        <begin position="193"/>
        <end position="278"/>
    </location>
</feature>
<dbReference type="Pfam" id="PF03171">
    <property type="entry name" value="2OG-FeII_Oxy"/>
    <property type="match status" value="1"/>
</dbReference>
<name>A0A1M2VCE7_TRAPU</name>
<dbReference type="InterPro" id="IPR050231">
    <property type="entry name" value="Iron_ascorbate_oxido_reductase"/>
</dbReference>
<dbReference type="PANTHER" id="PTHR47990">
    <property type="entry name" value="2-OXOGLUTARATE (2OG) AND FE(II)-DEPENDENT OXYGENASE SUPERFAMILY PROTEIN-RELATED"/>
    <property type="match status" value="1"/>
</dbReference>
<dbReference type="Pfam" id="PF14226">
    <property type="entry name" value="DIOX_N"/>
    <property type="match status" value="1"/>
</dbReference>
<gene>
    <name evidence="3" type="ORF">TRAPUB_4038</name>
</gene>
<comment type="caution">
    <text evidence="3">The sequence shown here is derived from an EMBL/GenBank/DDBJ whole genome shotgun (WGS) entry which is preliminary data.</text>
</comment>
<evidence type="ECO:0000313" key="3">
    <source>
        <dbReference type="EMBL" id="OJT05213.1"/>
    </source>
</evidence>
<evidence type="ECO:0000313" key="4">
    <source>
        <dbReference type="Proteomes" id="UP000184267"/>
    </source>
</evidence>
<organism evidence="3 4">
    <name type="scientific">Trametes pubescens</name>
    <name type="common">White-rot fungus</name>
    <dbReference type="NCBI Taxonomy" id="154538"/>
    <lineage>
        <taxon>Eukaryota</taxon>
        <taxon>Fungi</taxon>
        <taxon>Dikarya</taxon>
        <taxon>Basidiomycota</taxon>
        <taxon>Agaricomycotina</taxon>
        <taxon>Agaricomycetes</taxon>
        <taxon>Polyporales</taxon>
        <taxon>Polyporaceae</taxon>
        <taxon>Trametes</taxon>
    </lineage>
</organism>
<accession>A0A1M2VCE7</accession>
<dbReference type="OMA" id="EHERPHP"/>
<dbReference type="InterPro" id="IPR027443">
    <property type="entry name" value="IPNS-like_sf"/>
</dbReference>
<keyword evidence="4" id="KW-1185">Reference proteome</keyword>
<dbReference type="EMBL" id="MNAD01001480">
    <property type="protein sequence ID" value="OJT05213.1"/>
    <property type="molecule type" value="Genomic_DNA"/>
</dbReference>
<sequence>MPVPTIPSVPHYVHPPPTKEDLEWADLPIIDFSNASTPEGRAALTPQVCDAMRTSGFMYIVNHGLTQAENDRIFDIADIPFSQVPEEEMQRFVSDIKATGSYRGFKPRRLWEIDNGVRDQLEHYNTHRSITKLQSHPKALQPFLPEMRAFTEYTHSKILLPILQILARGLELPEDTFVNFHGFDDESETYLRFMKYYPRPEEDEEKAKNVWLKGHTDIGTVTVLWSQPVSALQILCPDGKWRWIKHIDNALVVNIGDGMEFLSGGFYKGTIHRVRQPPVDQQGCNRLGVFYFASANADVMLKPMLESPVLQRVGVVRRFDDDKAPTMDQYRSGRTAAYGLSPLTKKDNVVEEQIIHGVPVRHYN</sequence>
<dbReference type="PRINTS" id="PR00682">
    <property type="entry name" value="IPNSYNTHASE"/>
</dbReference>
<dbReference type="InterPro" id="IPR044861">
    <property type="entry name" value="IPNS-like_FE2OG_OXY"/>
</dbReference>
<dbReference type="OrthoDB" id="406156at2759"/>
<dbReference type="STRING" id="154538.A0A1M2VCE7"/>
<protein>
    <submittedName>
        <fullName evidence="3">UPF0676 protein</fullName>
    </submittedName>
</protein>
<evidence type="ECO:0000259" key="1">
    <source>
        <dbReference type="Pfam" id="PF03171"/>
    </source>
</evidence>
<dbReference type="Proteomes" id="UP000184267">
    <property type="component" value="Unassembled WGS sequence"/>
</dbReference>
<dbReference type="Gene3D" id="2.60.120.330">
    <property type="entry name" value="B-lactam Antibiotic, Isopenicillin N Synthase, Chain"/>
    <property type="match status" value="1"/>
</dbReference>
<dbReference type="AlphaFoldDB" id="A0A1M2VCE7"/>
<dbReference type="InterPro" id="IPR026992">
    <property type="entry name" value="DIOX_N"/>
</dbReference>
<dbReference type="SUPFAM" id="SSF51197">
    <property type="entry name" value="Clavaminate synthase-like"/>
    <property type="match status" value="1"/>
</dbReference>
<reference evidence="3 4" key="1">
    <citation type="submission" date="2016-10" db="EMBL/GenBank/DDBJ databases">
        <title>Genome sequence of the basidiomycete white-rot fungus Trametes pubescens.</title>
        <authorList>
            <person name="Makela M.R."/>
            <person name="Granchi Z."/>
            <person name="Peng M."/>
            <person name="De Vries R.P."/>
            <person name="Grigoriev I."/>
            <person name="Riley R."/>
            <person name="Hilden K."/>
        </authorList>
    </citation>
    <scope>NUCLEOTIDE SEQUENCE [LARGE SCALE GENOMIC DNA]</scope>
    <source>
        <strain evidence="3 4">FBCC735</strain>
    </source>
</reference>
<feature type="domain" description="Non-haem dioxygenase N-terminal" evidence="2">
    <location>
        <begin position="27"/>
        <end position="132"/>
    </location>
</feature>
<evidence type="ECO:0000259" key="2">
    <source>
        <dbReference type="Pfam" id="PF14226"/>
    </source>
</evidence>
<proteinExistence type="predicted"/>